<dbReference type="GO" id="GO:0061630">
    <property type="term" value="F:ubiquitin protein ligase activity"/>
    <property type="evidence" value="ECO:0007669"/>
    <property type="project" value="TreeGrafter"/>
</dbReference>
<dbReference type="SUPFAM" id="SSF57850">
    <property type="entry name" value="RING/U-box"/>
    <property type="match status" value="1"/>
</dbReference>
<feature type="region of interest" description="Disordered" evidence="5">
    <location>
        <begin position="439"/>
        <end position="529"/>
    </location>
</feature>
<dbReference type="InterPro" id="IPR059033">
    <property type="entry name" value="C144_05_dom"/>
</dbReference>
<dbReference type="CDD" id="cd18793">
    <property type="entry name" value="SF2_C_SNF"/>
    <property type="match status" value="1"/>
</dbReference>
<dbReference type="SMART" id="SM00487">
    <property type="entry name" value="DEXDc"/>
    <property type="match status" value="1"/>
</dbReference>
<dbReference type="InterPro" id="IPR049730">
    <property type="entry name" value="SNF2/RAD54-like_C"/>
</dbReference>
<dbReference type="InterPro" id="IPR038718">
    <property type="entry name" value="SNF2-like_sf"/>
</dbReference>
<feature type="region of interest" description="Disordered" evidence="5">
    <location>
        <begin position="1386"/>
        <end position="1410"/>
    </location>
</feature>
<feature type="compositionally biased region" description="Polar residues" evidence="5">
    <location>
        <begin position="450"/>
        <end position="459"/>
    </location>
</feature>
<dbReference type="GO" id="GO:0000209">
    <property type="term" value="P:protein polyubiquitination"/>
    <property type="evidence" value="ECO:0007669"/>
    <property type="project" value="TreeGrafter"/>
</dbReference>
<dbReference type="PROSITE" id="PS50089">
    <property type="entry name" value="ZF_RING_2"/>
    <property type="match status" value="1"/>
</dbReference>
<dbReference type="Pfam" id="PF26021">
    <property type="entry name" value="Ferritin_C144_05"/>
    <property type="match status" value="1"/>
</dbReference>
<dbReference type="GO" id="GO:0008270">
    <property type="term" value="F:zinc ion binding"/>
    <property type="evidence" value="ECO:0007669"/>
    <property type="project" value="UniProtKB-KW"/>
</dbReference>
<sequence length="1655" mass="185574">MPPQQTHSINSLDVGSCEPLLKSLKAQIVSFKNGSVTPQSVDEPMHTPPSLDGLQILDHTFTVISDTGDEPRPRWFPRSMESLKKALPKPHNQAHTIEFGKVQLQPAAQHKGNGTSDSSMPPRVRIPGRFKDATEGFIASLPGKVSDEEKQWLKACGFGYIKSDEESSILKRVNGWVNAAAAIGSLSQNLSVADVLSTATLTTSPATSNKAEDVEFQITITLKIYLKQKLVDQPPNDSLKLLLMRYSPPPEPLPSTPIRLSTQFFYSVLQPAKSSPKAVKTDYLQTPLKDFQRRSVEFMQQREDNPGDLSEPGWIHLTDSWQYSAISGRFKEGNQPPHTSVNGSMLCEEMGLGKTVEILGLIARNKLQAEAWSSKEEPSYQRTVKASLIVTPDHLLQQWVDEARQHTPGLKLLVYNGYKNMDTLLTSAKVACTASQSNAGEVEDDIEETPSPSGSQIQVKQEEDVKPPPAKKKPKKKDDDDFVPQFSTEQLGLFNSSGSKSQRDFLADGTRVERKKENSGGTKRKASKAKQTFEGFHTLKECKEHRLDYVDDFAALFDFMNRQDDYDYETKSVLTNRSIVQEFFNQFDLIISTYSAFSKDLVVAHERQPRARRSGVEYRNDYIPMSPLVSCTFFRVAQDEIQLSGVKKSAEMTALIPRQTSVACSGTPITGSIDQLLPILQYLGFHLDGRLVDKKTFAAFATRALSHDFTRFIQSIAVRTTKEHVKKQLQIPPLQRYIVPLAMGAAEQAYIDEQYKQALSEVGLTERGDFLDQDAATIDVSKLRTWITKLRQLTTHPQTHSGTRDGMGKTFRTVDQVLERMIESSSSHIVTEQRGALVASVRIARLKLLLDPPDRDGAKLTLMTVVSEANAVIENTQKLVNEHREKKPKNVVEDVVEQTGAVMAVMEKSDEMAETPEEAQARRDWTSHLTNLLGRHRDMMLVLHQAHLILGDIGHQQQVQEDEDHYYTAADADRAKFLSHAIEIYNKRVDALTANMKKRIEPKKNALKIDYVSDVELGMDPETVVVAKALAEKKQDKSPKKKYAEVNINEGTSEAIVDPKTRVASILLDLDTLIAKLNELTNFILDKRQKVLEGVLNPIDKVEASTEAYGEDAELQANLEIYLEALEASIKDRREVLGLVDVSDDKEKGGKRRANANAQAREQMMLANSIEVEKDQAIDTEQDVLRRQLKLERQAMRITKKDPPFRKLVSELKTWSSRIPKRNVKAFKELQSRLHDTYDKQRDLTRTLNQEKDDFLGTFNSRVLYFKQLQILSDSVAPLDVESKEENEKDIPREIADAVRVEAVTSRSLQGARAKLNYLHHIKNSSEEDENECAICTMSFTNGVITACGHISCQACLNRWFQSRQECPQCRTPLSSSSLYKIKVNKTSQNKNKKSEQSTDSKATPSGQVAEDSIEKRVRPLYNVIPSYELDEIEEQQIFTYGHGVKIDTLCKHILTLRNQKLKSVVFSSWQSGMHIVERAFEKNDIAYTLGSDVKKLEMFKKTDDVDVCLLNGERQSSGLNLTMASVVIFIDPIANFPLELQAIGRVDRMGQHQSVKVYTYASVDTIDEAILDLAALKGRSLYLKDQQNATLSTDDMESLEKAQTKGDFIAKKDDLLSLLLPDVHIPSFVPAARSVSGSLDDTAVGSGSNIKIDD</sequence>
<dbReference type="InterPro" id="IPR052583">
    <property type="entry name" value="ATP-helicase/E3_Ub-Ligase"/>
</dbReference>
<dbReference type="PANTHER" id="PTHR45865:SF1">
    <property type="entry name" value="E3 UBIQUITIN-PROTEIN LIGASE SHPRH"/>
    <property type="match status" value="1"/>
</dbReference>
<dbReference type="GO" id="GO:0016787">
    <property type="term" value="F:hydrolase activity"/>
    <property type="evidence" value="ECO:0007669"/>
    <property type="project" value="UniProtKB-KW"/>
</dbReference>
<dbReference type="Gene3D" id="3.40.50.10810">
    <property type="entry name" value="Tandem AAA-ATPase domain"/>
    <property type="match status" value="2"/>
</dbReference>
<dbReference type="InterPro" id="IPR027417">
    <property type="entry name" value="P-loop_NTPase"/>
</dbReference>
<feature type="domain" description="RING-type" evidence="6">
    <location>
        <begin position="1333"/>
        <end position="1371"/>
    </location>
</feature>
<dbReference type="InterPro" id="IPR013083">
    <property type="entry name" value="Znf_RING/FYVE/PHD"/>
</dbReference>
<dbReference type="OrthoDB" id="5330228at2759"/>
<dbReference type="InterPro" id="IPR000330">
    <property type="entry name" value="SNF2_N"/>
</dbReference>
<evidence type="ECO:0000313" key="7">
    <source>
        <dbReference type="EMBL" id="TIA92335.1"/>
    </source>
</evidence>
<dbReference type="EMBL" id="SPNW01000007">
    <property type="protein sequence ID" value="TIA92335.1"/>
    <property type="molecule type" value="Genomic_DNA"/>
</dbReference>
<dbReference type="Pfam" id="PF00271">
    <property type="entry name" value="Helicase_C"/>
    <property type="match status" value="1"/>
</dbReference>
<dbReference type="Gene3D" id="3.40.50.300">
    <property type="entry name" value="P-loop containing nucleotide triphosphate hydrolases"/>
    <property type="match status" value="2"/>
</dbReference>
<dbReference type="InterPro" id="IPR001650">
    <property type="entry name" value="Helicase_C-like"/>
</dbReference>
<dbReference type="Pfam" id="PF13923">
    <property type="entry name" value="zf-C3HC4_2"/>
    <property type="match status" value="1"/>
</dbReference>
<comment type="caution">
    <text evidence="7">The sequence shown here is derived from an EMBL/GenBank/DDBJ whole genome shotgun (WGS) entry which is preliminary data.</text>
</comment>
<gene>
    <name evidence="7" type="ORF">E3P99_00674</name>
</gene>
<dbReference type="Gene3D" id="3.30.40.10">
    <property type="entry name" value="Zinc/RING finger domain, C3HC4 (zinc finger)"/>
    <property type="match status" value="1"/>
</dbReference>
<evidence type="ECO:0000256" key="2">
    <source>
        <dbReference type="ARBA" id="ARBA00022801"/>
    </source>
</evidence>
<feature type="compositionally biased region" description="Polar residues" evidence="5">
    <location>
        <begin position="485"/>
        <end position="500"/>
    </location>
</feature>
<keyword evidence="2" id="KW-0378">Hydrolase</keyword>
<name>A0A4T0FVY6_9BASI</name>
<evidence type="ECO:0000259" key="6">
    <source>
        <dbReference type="PROSITE" id="PS50089"/>
    </source>
</evidence>
<evidence type="ECO:0000313" key="8">
    <source>
        <dbReference type="Proteomes" id="UP000310189"/>
    </source>
</evidence>
<organism evidence="7 8">
    <name type="scientific">Wallemia hederae</name>
    <dbReference type="NCBI Taxonomy" id="1540922"/>
    <lineage>
        <taxon>Eukaryota</taxon>
        <taxon>Fungi</taxon>
        <taxon>Dikarya</taxon>
        <taxon>Basidiomycota</taxon>
        <taxon>Wallemiomycotina</taxon>
        <taxon>Wallemiomycetes</taxon>
        <taxon>Wallemiales</taxon>
        <taxon>Wallemiaceae</taxon>
        <taxon>Wallemia</taxon>
    </lineage>
</organism>
<dbReference type="SUPFAM" id="SSF52540">
    <property type="entry name" value="P-loop containing nucleoside triphosphate hydrolases"/>
    <property type="match status" value="3"/>
</dbReference>
<dbReference type="PANTHER" id="PTHR45865">
    <property type="entry name" value="E3 UBIQUITIN-PROTEIN LIGASE SHPRH FAMILY MEMBER"/>
    <property type="match status" value="1"/>
</dbReference>
<dbReference type="Pfam" id="PF00176">
    <property type="entry name" value="SNF2-rel_dom"/>
    <property type="match status" value="1"/>
</dbReference>
<dbReference type="Proteomes" id="UP000310189">
    <property type="component" value="Unassembled WGS sequence"/>
</dbReference>
<feature type="compositionally biased region" description="Basic and acidic residues" evidence="5">
    <location>
        <begin position="501"/>
        <end position="518"/>
    </location>
</feature>
<keyword evidence="3" id="KW-0067">ATP-binding</keyword>
<proteinExistence type="predicted"/>
<dbReference type="SMART" id="SM00184">
    <property type="entry name" value="RING"/>
    <property type="match status" value="1"/>
</dbReference>
<accession>A0A4T0FVY6</accession>
<reference evidence="7 8" key="1">
    <citation type="submission" date="2019-03" db="EMBL/GenBank/DDBJ databases">
        <title>Sequencing 23 genomes of Wallemia ichthyophaga.</title>
        <authorList>
            <person name="Gostincar C."/>
        </authorList>
    </citation>
    <scope>NUCLEOTIDE SEQUENCE [LARGE SCALE GENOMIC DNA]</scope>
    <source>
        <strain evidence="7 8">EXF-5753</strain>
    </source>
</reference>
<keyword evidence="8" id="KW-1185">Reference proteome</keyword>
<evidence type="ECO:0000256" key="4">
    <source>
        <dbReference type="PROSITE-ProRule" id="PRU00175"/>
    </source>
</evidence>
<evidence type="ECO:0000256" key="3">
    <source>
        <dbReference type="ARBA" id="ARBA00022840"/>
    </source>
</evidence>
<dbReference type="GO" id="GO:0005634">
    <property type="term" value="C:nucleus"/>
    <property type="evidence" value="ECO:0007669"/>
    <property type="project" value="TreeGrafter"/>
</dbReference>
<dbReference type="InterPro" id="IPR014001">
    <property type="entry name" value="Helicase_ATP-bd"/>
</dbReference>
<evidence type="ECO:0000256" key="1">
    <source>
        <dbReference type="ARBA" id="ARBA00022741"/>
    </source>
</evidence>
<protein>
    <recommendedName>
        <fullName evidence="6">RING-type domain-containing protein</fullName>
    </recommendedName>
</protein>
<evidence type="ECO:0000256" key="5">
    <source>
        <dbReference type="SAM" id="MobiDB-lite"/>
    </source>
</evidence>
<dbReference type="GO" id="GO:0005524">
    <property type="term" value="F:ATP binding"/>
    <property type="evidence" value="ECO:0007669"/>
    <property type="project" value="InterPro"/>
</dbReference>
<keyword evidence="4" id="KW-0863">Zinc-finger</keyword>
<keyword evidence="1" id="KW-0547">Nucleotide-binding</keyword>
<dbReference type="InterPro" id="IPR001841">
    <property type="entry name" value="Znf_RING"/>
</dbReference>
<keyword evidence="4" id="KW-0479">Metal-binding</keyword>
<keyword evidence="4" id="KW-0862">Zinc</keyword>
<dbReference type="GO" id="GO:0006974">
    <property type="term" value="P:DNA damage response"/>
    <property type="evidence" value="ECO:0007669"/>
    <property type="project" value="TreeGrafter"/>
</dbReference>